<dbReference type="Gene3D" id="3.20.20.150">
    <property type="entry name" value="Divalent-metal-dependent TIM barrel enzymes"/>
    <property type="match status" value="1"/>
</dbReference>
<dbReference type="AlphaFoldDB" id="A0A3P3XQJ5"/>
<organism evidence="2">
    <name type="scientific">uncultured spirochete</name>
    <dbReference type="NCBI Taxonomy" id="156406"/>
    <lineage>
        <taxon>Bacteria</taxon>
        <taxon>Pseudomonadati</taxon>
        <taxon>Spirochaetota</taxon>
        <taxon>Spirochaetia</taxon>
        <taxon>Spirochaetales</taxon>
        <taxon>environmental samples</taxon>
    </lineage>
</organism>
<evidence type="ECO:0000313" key="2">
    <source>
        <dbReference type="EMBL" id="SLM18545.1"/>
    </source>
</evidence>
<dbReference type="EMBL" id="FWDO01000005">
    <property type="protein sequence ID" value="SLM18545.1"/>
    <property type="molecule type" value="Genomic_DNA"/>
</dbReference>
<gene>
    <name evidence="2" type="ORF">SPIRO4BDMA_50060</name>
</gene>
<name>A0A3P3XQJ5_9SPIR</name>
<dbReference type="InterPro" id="IPR036237">
    <property type="entry name" value="Xyl_isomerase-like_sf"/>
</dbReference>
<evidence type="ECO:0000259" key="1">
    <source>
        <dbReference type="Pfam" id="PF01261"/>
    </source>
</evidence>
<accession>A0A3P3XQJ5</accession>
<proteinExistence type="predicted"/>
<dbReference type="PANTHER" id="PTHR12110">
    <property type="entry name" value="HYDROXYPYRUVATE ISOMERASE"/>
    <property type="match status" value="1"/>
</dbReference>
<dbReference type="Pfam" id="PF01261">
    <property type="entry name" value="AP_endonuc_2"/>
    <property type="match status" value="1"/>
</dbReference>
<dbReference type="SUPFAM" id="SSF51658">
    <property type="entry name" value="Xylose isomerase-like"/>
    <property type="match status" value="1"/>
</dbReference>
<feature type="domain" description="Xylose isomerase-like TIM barrel" evidence="1">
    <location>
        <begin position="23"/>
        <end position="277"/>
    </location>
</feature>
<dbReference type="GO" id="GO:0016853">
    <property type="term" value="F:isomerase activity"/>
    <property type="evidence" value="ECO:0007669"/>
    <property type="project" value="UniProtKB-KW"/>
</dbReference>
<dbReference type="InterPro" id="IPR013022">
    <property type="entry name" value="Xyl_isomerase-like_TIM-brl"/>
</dbReference>
<keyword evidence="2" id="KW-0413">Isomerase</keyword>
<dbReference type="InterPro" id="IPR050312">
    <property type="entry name" value="IolE/XylAMocC-like"/>
</dbReference>
<sequence length="279" mass="29897">MIESKRFALNRIAAPALGLAEFFEAATGLGMSSVELRNDIRDGSVTDGLKGTEVLRLAKAAGARIITINALQQFNLPGARAKALSELEKLLALCVEIECPALVLCPNNRPDDVRTPEQKYRDTVEALNTYAPMFSTHGILGYVEPLGFGISSLSSAETALKAIGESGASCYRVLIDTFHSYLGPDKPEFFSDAAVIGKIGLVHISGVEAGIAKSEFADAHRVLPGPADLMQSAALMGRLEKEGYRGLYSFEPFSSEVQSLGKKELVEALRASMNFLAKA</sequence>
<protein>
    <submittedName>
        <fullName evidence="2">Xylose isomerase domain protein TIM barrel</fullName>
    </submittedName>
</protein>
<reference evidence="2" key="1">
    <citation type="submission" date="2017-02" db="EMBL/GenBank/DDBJ databases">
        <authorList>
            <person name="Regsiter A."/>
            <person name="William W."/>
        </authorList>
    </citation>
    <scope>NUCLEOTIDE SEQUENCE</scope>
    <source>
        <strain evidence="2">BdmA 4</strain>
    </source>
</reference>